<comment type="caution">
    <text evidence="2">The sequence shown here is derived from an EMBL/GenBank/DDBJ whole genome shotgun (WGS) entry which is preliminary data.</text>
</comment>
<dbReference type="OrthoDB" id="2167798at2"/>
<proteinExistence type="predicted"/>
<gene>
    <name evidence="2" type="ORF">AKA01nite_17200</name>
</gene>
<evidence type="ECO:0000256" key="1">
    <source>
        <dbReference type="SAM" id="SignalP"/>
    </source>
</evidence>
<organism evidence="2 3">
    <name type="scientific">Alkalibacterium kapii</name>
    <dbReference type="NCBI Taxonomy" id="426704"/>
    <lineage>
        <taxon>Bacteria</taxon>
        <taxon>Bacillati</taxon>
        <taxon>Bacillota</taxon>
        <taxon>Bacilli</taxon>
        <taxon>Lactobacillales</taxon>
        <taxon>Carnobacteriaceae</taxon>
        <taxon>Alkalibacterium</taxon>
    </lineage>
</organism>
<name>A0A511AV67_9LACT</name>
<dbReference type="EMBL" id="BJUY01000031">
    <property type="protein sequence ID" value="GEK92098.1"/>
    <property type="molecule type" value="Genomic_DNA"/>
</dbReference>
<sequence length="182" mass="21286">MKKIAVLLISLLTLSLTLHFFTQKNEDVRSDTLKVLTLGDERNNSDDLFLYDSINLNQLTSTDFKESNYYNADSLFIYPEYFSKVSTKRYRESLQEISKRIPIIFLEASEFKAVLLFNTDLEYEKTVADSGYNEEIQSIYYLPDQDVSMFRLNSFNEEGKIELHSALKNILSSKTYTEYLKK</sequence>
<keyword evidence="1" id="KW-0732">Signal</keyword>
<dbReference type="Proteomes" id="UP000321662">
    <property type="component" value="Unassembled WGS sequence"/>
</dbReference>
<feature type="signal peptide" evidence="1">
    <location>
        <begin position="1"/>
        <end position="20"/>
    </location>
</feature>
<accession>A0A511AV67</accession>
<evidence type="ECO:0008006" key="4">
    <source>
        <dbReference type="Google" id="ProtNLM"/>
    </source>
</evidence>
<reference evidence="2 3" key="1">
    <citation type="submission" date="2019-07" db="EMBL/GenBank/DDBJ databases">
        <title>Whole genome shotgun sequence of Alkalibacterium kapii NBRC 103247.</title>
        <authorList>
            <person name="Hosoyama A."/>
            <person name="Uohara A."/>
            <person name="Ohji S."/>
            <person name="Ichikawa N."/>
        </authorList>
    </citation>
    <scope>NUCLEOTIDE SEQUENCE [LARGE SCALE GENOMIC DNA]</scope>
    <source>
        <strain evidence="2 3">NBRC 103247</strain>
    </source>
</reference>
<dbReference type="AlphaFoldDB" id="A0A511AV67"/>
<keyword evidence="3" id="KW-1185">Reference proteome</keyword>
<protein>
    <recommendedName>
        <fullName evidence="4">DUF4825 domain-containing protein</fullName>
    </recommendedName>
</protein>
<feature type="chain" id="PRO_5038436179" description="DUF4825 domain-containing protein" evidence="1">
    <location>
        <begin position="21"/>
        <end position="182"/>
    </location>
</feature>
<evidence type="ECO:0000313" key="3">
    <source>
        <dbReference type="Proteomes" id="UP000321662"/>
    </source>
</evidence>
<dbReference type="RefSeq" id="WP_146924900.1">
    <property type="nucleotide sequence ID" value="NZ_BJUY01000031.1"/>
</dbReference>
<evidence type="ECO:0000313" key="2">
    <source>
        <dbReference type="EMBL" id="GEK92098.1"/>
    </source>
</evidence>